<accession>A0ABQ2DDH0</accession>
<evidence type="ECO:0000259" key="1">
    <source>
        <dbReference type="PROSITE" id="PS51186"/>
    </source>
</evidence>
<dbReference type="Pfam" id="PF00583">
    <property type="entry name" value="Acetyltransf_1"/>
    <property type="match status" value="1"/>
</dbReference>
<dbReference type="InterPro" id="IPR016181">
    <property type="entry name" value="Acyl_CoA_acyltransferase"/>
</dbReference>
<dbReference type="SUPFAM" id="SSF55729">
    <property type="entry name" value="Acyl-CoA N-acyltransferases (Nat)"/>
    <property type="match status" value="1"/>
</dbReference>
<dbReference type="PANTHER" id="PTHR41700">
    <property type="entry name" value="GCN5-RELATED N-ACETYLTRANSFERASE"/>
    <property type="match status" value="1"/>
</dbReference>
<name>A0ABQ2DDH0_9DEIO</name>
<dbReference type="CDD" id="cd04301">
    <property type="entry name" value="NAT_SF"/>
    <property type="match status" value="1"/>
</dbReference>
<protein>
    <submittedName>
        <fullName evidence="2">Chorismate synthase</fullName>
    </submittedName>
</protein>
<dbReference type="InterPro" id="IPR038764">
    <property type="entry name" value="GNAT_N_AcTrfase_prd"/>
</dbReference>
<dbReference type="PANTHER" id="PTHR41700:SF1">
    <property type="entry name" value="N-ACETYLTRANSFERASE DOMAIN-CONTAINING PROTEIN"/>
    <property type="match status" value="1"/>
</dbReference>
<dbReference type="RefSeq" id="WP_229684926.1">
    <property type="nucleotide sequence ID" value="NZ_BMOD01000029.1"/>
</dbReference>
<dbReference type="PROSITE" id="PS51186">
    <property type="entry name" value="GNAT"/>
    <property type="match status" value="1"/>
</dbReference>
<proteinExistence type="predicted"/>
<dbReference type="InterPro" id="IPR000182">
    <property type="entry name" value="GNAT_dom"/>
</dbReference>
<keyword evidence="3" id="KW-1185">Reference proteome</keyword>
<evidence type="ECO:0000313" key="3">
    <source>
        <dbReference type="Proteomes" id="UP000632222"/>
    </source>
</evidence>
<organism evidence="2 3">
    <name type="scientific">Deinococcus roseus</name>
    <dbReference type="NCBI Taxonomy" id="392414"/>
    <lineage>
        <taxon>Bacteria</taxon>
        <taxon>Thermotogati</taxon>
        <taxon>Deinococcota</taxon>
        <taxon>Deinococci</taxon>
        <taxon>Deinococcales</taxon>
        <taxon>Deinococcaceae</taxon>
        <taxon>Deinococcus</taxon>
    </lineage>
</organism>
<comment type="caution">
    <text evidence="2">The sequence shown here is derived from an EMBL/GenBank/DDBJ whole genome shotgun (WGS) entry which is preliminary data.</text>
</comment>
<dbReference type="Proteomes" id="UP000632222">
    <property type="component" value="Unassembled WGS sequence"/>
</dbReference>
<dbReference type="EMBL" id="BMOD01000029">
    <property type="protein sequence ID" value="GGJ54179.1"/>
    <property type="molecule type" value="Genomic_DNA"/>
</dbReference>
<evidence type="ECO:0000313" key="2">
    <source>
        <dbReference type="EMBL" id="GGJ54179.1"/>
    </source>
</evidence>
<dbReference type="Gene3D" id="3.40.630.30">
    <property type="match status" value="1"/>
</dbReference>
<feature type="domain" description="N-acetyltransferase" evidence="1">
    <location>
        <begin position="2"/>
        <end position="151"/>
    </location>
</feature>
<gene>
    <name evidence="2" type="ORF">GCM10008938_45300</name>
</gene>
<reference evidence="3" key="1">
    <citation type="journal article" date="2019" name="Int. J. Syst. Evol. Microbiol.">
        <title>The Global Catalogue of Microorganisms (GCM) 10K type strain sequencing project: providing services to taxonomists for standard genome sequencing and annotation.</title>
        <authorList>
            <consortium name="The Broad Institute Genomics Platform"/>
            <consortium name="The Broad Institute Genome Sequencing Center for Infectious Disease"/>
            <person name="Wu L."/>
            <person name="Ma J."/>
        </authorList>
    </citation>
    <scope>NUCLEOTIDE SEQUENCE [LARGE SCALE GENOMIC DNA]</scope>
    <source>
        <strain evidence="3">JCM 14370</strain>
    </source>
</reference>
<sequence length="258" mass="29275">MSLIRELKDHSEIQQIQELQAQVWGRSELDIVPQGLTVAFIYQGGLVAAAYEGPEMIGFVMGIPTADPRKQHSHMLGVLPEYRGSDVAVQLKRFQRDWCLSRGIDTVVWSYDPLRSVNANFNVRKLGAVVREYHPNLYGQMSGVNAGVDSDRVIAEWNLLDPQVYQRIYAPPVTPDIQHLPCINMGLDNQLNLQDPTLLYQLPEDFGALLKDDLEAAKQVRAAGREALTHYLRQGYTITDFVRQQGNFYLLTREKPRP</sequence>